<gene>
    <name evidence="1" type="ORF">N0V84_002561</name>
</gene>
<name>A0A9W9BRL7_9HYPO</name>
<comment type="caution">
    <text evidence="1">The sequence shown here is derived from an EMBL/GenBank/DDBJ whole genome shotgun (WGS) entry which is preliminary data.</text>
</comment>
<accession>A0A9W9BRL7</accession>
<evidence type="ECO:0000313" key="2">
    <source>
        <dbReference type="Proteomes" id="UP001140502"/>
    </source>
</evidence>
<dbReference type="AlphaFoldDB" id="A0A9W9BRL7"/>
<dbReference type="EMBL" id="JAPEUR010000031">
    <property type="protein sequence ID" value="KAJ4327061.1"/>
    <property type="molecule type" value="Genomic_DNA"/>
</dbReference>
<dbReference type="Proteomes" id="UP001140502">
    <property type="component" value="Unassembled WGS sequence"/>
</dbReference>
<evidence type="ECO:0000313" key="1">
    <source>
        <dbReference type="EMBL" id="KAJ4327061.1"/>
    </source>
</evidence>
<sequence>MPLINGQKMAWPSPEYLSSPCVSSMLLRQSHSRDPQEAAVSLRFQQKRRITHWEAREWRLGKRINISKSFQQDNKFKLPSAQDEL</sequence>
<protein>
    <submittedName>
        <fullName evidence="1">Uncharacterized protein</fullName>
    </submittedName>
</protein>
<reference evidence="1" key="1">
    <citation type="submission" date="2022-10" db="EMBL/GenBank/DDBJ databases">
        <title>Tapping the CABI collections for fungal endophytes: first genome assemblies for Collariella, Neodidymelliopsis, Ascochyta clinopodiicola, Didymella pomorum, Didymosphaeria variabile, Neocosmospora piperis and Neocucurbitaria cava.</title>
        <authorList>
            <person name="Hill R."/>
        </authorList>
    </citation>
    <scope>NUCLEOTIDE SEQUENCE</scope>
    <source>
        <strain evidence="1">IMI 366586</strain>
    </source>
</reference>
<organism evidence="1 2">
    <name type="scientific">Fusarium piperis</name>
    <dbReference type="NCBI Taxonomy" id="1435070"/>
    <lineage>
        <taxon>Eukaryota</taxon>
        <taxon>Fungi</taxon>
        <taxon>Dikarya</taxon>
        <taxon>Ascomycota</taxon>
        <taxon>Pezizomycotina</taxon>
        <taxon>Sordariomycetes</taxon>
        <taxon>Hypocreomycetidae</taxon>
        <taxon>Hypocreales</taxon>
        <taxon>Nectriaceae</taxon>
        <taxon>Fusarium</taxon>
        <taxon>Fusarium solani species complex</taxon>
    </lineage>
</organism>
<proteinExistence type="predicted"/>
<keyword evidence="2" id="KW-1185">Reference proteome</keyword>